<evidence type="ECO:0000256" key="3">
    <source>
        <dbReference type="ARBA" id="ARBA00023027"/>
    </source>
</evidence>
<evidence type="ECO:0000313" key="7">
    <source>
        <dbReference type="Proteomes" id="UP000776164"/>
    </source>
</evidence>
<dbReference type="PROSITE" id="PS00913">
    <property type="entry name" value="ADH_IRON_1"/>
    <property type="match status" value="1"/>
</dbReference>
<dbReference type="CDD" id="cd08191">
    <property type="entry name" value="Fe-ADH-like"/>
    <property type="match status" value="1"/>
</dbReference>
<proteinExistence type="inferred from homology"/>
<evidence type="ECO:0000259" key="5">
    <source>
        <dbReference type="Pfam" id="PF25137"/>
    </source>
</evidence>
<dbReference type="InterPro" id="IPR018211">
    <property type="entry name" value="ADH_Fe_CS"/>
</dbReference>
<sequence>MPEFTGDALSIHSFGVLRLPDRIHFGEGSFASVPREAVRLGRRVLVVCDPFLLETEELSGLLESLASEGAIVSVESEIIPELPLDVVERVSGRCRSAQPDVIIGFGGGSALDMAKLVSLTLRHGAPLTQYYGENAVPGPVVPLIAIPTTAGTGSEVTGVAVLTDPDRDLKVGISSPYLIPRIAVVDPLLSVGAPARVTAASGADAFVHAVEAFTAAVRDPIWGAEQPVFVGRNDLSSLLALTAVRIIFDALPRAVRDGGDLAARHAMAYGSLLAGMAFGSAGTHLSHAIQYPVGALTHTPHGVGTGMLLPFVLREIRASASDRLAEIAEAIGVATGNAETSADAAIVAIASMMREIGLPASLAEMGVTEADVAKIVDLTLSVKRLVANSTLVPDYESIARIVTAAYLGNLASELPELHTAG</sequence>
<comment type="similarity">
    <text evidence="1">Belongs to the iron-containing alcohol dehydrogenase family.</text>
</comment>
<keyword evidence="7" id="KW-1185">Reference proteome</keyword>
<comment type="caution">
    <text evidence="6">The sequence shown here is derived from an EMBL/GenBank/DDBJ whole genome shotgun (WGS) entry which is preliminary data.</text>
</comment>
<dbReference type="InterPro" id="IPR039697">
    <property type="entry name" value="Alcohol_dehydrogenase_Fe"/>
</dbReference>
<dbReference type="PANTHER" id="PTHR11496:SF102">
    <property type="entry name" value="ALCOHOL DEHYDROGENASE 4"/>
    <property type="match status" value="1"/>
</dbReference>
<gene>
    <name evidence="6" type="ORF">JOE66_000503</name>
</gene>
<evidence type="ECO:0000256" key="2">
    <source>
        <dbReference type="ARBA" id="ARBA00023002"/>
    </source>
</evidence>
<dbReference type="Proteomes" id="UP000776164">
    <property type="component" value="Unassembled WGS sequence"/>
</dbReference>
<dbReference type="Pfam" id="PF25137">
    <property type="entry name" value="ADH_Fe_C"/>
    <property type="match status" value="1"/>
</dbReference>
<dbReference type="PANTHER" id="PTHR11496">
    <property type="entry name" value="ALCOHOL DEHYDROGENASE"/>
    <property type="match status" value="1"/>
</dbReference>
<dbReference type="Pfam" id="PF00465">
    <property type="entry name" value="Fe-ADH"/>
    <property type="match status" value="1"/>
</dbReference>
<name>A0ABS2L1G6_9MICO</name>
<dbReference type="Gene3D" id="3.40.50.1970">
    <property type="match status" value="1"/>
</dbReference>
<reference evidence="6 7" key="1">
    <citation type="submission" date="2021-01" db="EMBL/GenBank/DDBJ databases">
        <title>Sequencing the genomes of 1000 actinobacteria strains.</title>
        <authorList>
            <person name="Klenk H.-P."/>
        </authorList>
    </citation>
    <scope>NUCLEOTIDE SEQUENCE [LARGE SCALE GENOMIC DNA]</scope>
    <source>
        <strain evidence="6 7">DSM 13057</strain>
    </source>
</reference>
<accession>A0ABS2L1G6</accession>
<feature type="domain" description="Alcohol dehydrogenase iron-type/glycerol dehydrogenase GldA" evidence="4">
    <location>
        <begin position="20"/>
        <end position="187"/>
    </location>
</feature>
<evidence type="ECO:0000313" key="6">
    <source>
        <dbReference type="EMBL" id="MBM7470869.1"/>
    </source>
</evidence>
<dbReference type="InterPro" id="IPR056798">
    <property type="entry name" value="ADH_Fe_C"/>
</dbReference>
<keyword evidence="3" id="KW-0520">NAD</keyword>
<evidence type="ECO:0000256" key="1">
    <source>
        <dbReference type="ARBA" id="ARBA00007358"/>
    </source>
</evidence>
<feature type="domain" description="Fe-containing alcohol dehydrogenase-like C-terminal" evidence="5">
    <location>
        <begin position="198"/>
        <end position="406"/>
    </location>
</feature>
<dbReference type="RefSeq" id="WP_205106560.1">
    <property type="nucleotide sequence ID" value="NZ_BAAAHT010000018.1"/>
</dbReference>
<protein>
    <submittedName>
        <fullName evidence="6">Alcohol dehydrogenase class IV</fullName>
    </submittedName>
</protein>
<keyword evidence="2" id="KW-0560">Oxidoreductase</keyword>
<organism evidence="6 7">
    <name type="scientific">Subtercola frigoramans</name>
    <dbReference type="NCBI Taxonomy" id="120298"/>
    <lineage>
        <taxon>Bacteria</taxon>
        <taxon>Bacillati</taxon>
        <taxon>Actinomycetota</taxon>
        <taxon>Actinomycetes</taxon>
        <taxon>Micrococcales</taxon>
        <taxon>Microbacteriaceae</taxon>
        <taxon>Subtercola</taxon>
    </lineage>
</organism>
<dbReference type="InterPro" id="IPR001670">
    <property type="entry name" value="ADH_Fe/GldA"/>
</dbReference>
<dbReference type="Gene3D" id="1.20.1090.10">
    <property type="entry name" value="Dehydroquinate synthase-like - alpha domain"/>
    <property type="match status" value="1"/>
</dbReference>
<dbReference type="EMBL" id="JAFBBU010000001">
    <property type="protein sequence ID" value="MBM7470869.1"/>
    <property type="molecule type" value="Genomic_DNA"/>
</dbReference>
<dbReference type="SUPFAM" id="SSF56796">
    <property type="entry name" value="Dehydroquinate synthase-like"/>
    <property type="match status" value="1"/>
</dbReference>
<evidence type="ECO:0000259" key="4">
    <source>
        <dbReference type="Pfam" id="PF00465"/>
    </source>
</evidence>